<dbReference type="EMBL" id="QURN01000005">
    <property type="protein sequence ID" value="RFC68082.1"/>
    <property type="molecule type" value="Genomic_DNA"/>
</dbReference>
<dbReference type="InterPro" id="IPR006280">
    <property type="entry name" value="SoxG_het"/>
</dbReference>
<keyword evidence="2" id="KW-1185">Reference proteome</keyword>
<organism evidence="1 2">
    <name type="scientific">Mesorhizobium denitrificans</name>
    <dbReference type="NCBI Taxonomy" id="2294114"/>
    <lineage>
        <taxon>Bacteria</taxon>
        <taxon>Pseudomonadati</taxon>
        <taxon>Pseudomonadota</taxon>
        <taxon>Alphaproteobacteria</taxon>
        <taxon>Hyphomicrobiales</taxon>
        <taxon>Phyllobacteriaceae</taxon>
        <taxon>Mesorhizobium</taxon>
    </lineage>
</organism>
<dbReference type="Gene3D" id="3.30.1360.120">
    <property type="entry name" value="Probable tRNA modification gtpase trme, domain 1"/>
    <property type="match status" value="1"/>
</dbReference>
<dbReference type="SUPFAM" id="SSF103025">
    <property type="entry name" value="Folate-binding domain"/>
    <property type="match status" value="1"/>
</dbReference>
<sequence>MAETLSPLDTVLRAGRYANTAAKIGVTLSEVSPGSIVQVAAWPDTEAKVLEGIAKTTKLKLGGEPGAGAVSGNVAAFGIAPGRFLVISEDEGLADRLLGAIPATVGSVTDLSHGRTAIRIEGEKAEWLLAKFFAVDFSKAKFPVGRGVSTNHHDVFAQIQRRTENCFEVYVFRSFARSFWKALCHGAEENGYEVR</sequence>
<gene>
    <name evidence="1" type="primary">soxG</name>
    <name evidence="1" type="ORF">DY251_07300</name>
</gene>
<dbReference type="GO" id="GO:0008115">
    <property type="term" value="F:sarcosine oxidase activity"/>
    <property type="evidence" value="ECO:0007669"/>
    <property type="project" value="InterPro"/>
</dbReference>
<name>A0A371XFS9_9HYPH</name>
<reference evidence="2" key="1">
    <citation type="submission" date="2018-08" db="EMBL/GenBank/DDBJ databases">
        <authorList>
            <person name="Im W.T."/>
        </authorList>
    </citation>
    <scope>NUCLEOTIDE SEQUENCE [LARGE SCALE GENOMIC DNA]</scope>
    <source>
        <strain evidence="2">LA-28</strain>
    </source>
</reference>
<dbReference type="Proteomes" id="UP000262379">
    <property type="component" value="Unassembled WGS sequence"/>
</dbReference>
<proteinExistence type="predicted"/>
<dbReference type="AlphaFoldDB" id="A0A371XFS9"/>
<dbReference type="InterPro" id="IPR007375">
    <property type="entry name" value="SoxG"/>
</dbReference>
<dbReference type="NCBIfam" id="TIGR01375">
    <property type="entry name" value="soxG"/>
    <property type="match status" value="1"/>
</dbReference>
<dbReference type="GO" id="GO:1901053">
    <property type="term" value="P:sarcosine catabolic process"/>
    <property type="evidence" value="ECO:0007669"/>
    <property type="project" value="InterPro"/>
</dbReference>
<dbReference type="InterPro" id="IPR027266">
    <property type="entry name" value="TrmE/GcvT-like"/>
</dbReference>
<evidence type="ECO:0000313" key="1">
    <source>
        <dbReference type="EMBL" id="RFC68082.1"/>
    </source>
</evidence>
<dbReference type="RefSeq" id="WP_116623224.1">
    <property type="nucleotide sequence ID" value="NZ_QURN01000005.1"/>
</dbReference>
<comment type="caution">
    <text evidence="1">The sequence shown here is derived from an EMBL/GenBank/DDBJ whole genome shotgun (WGS) entry which is preliminary data.</text>
</comment>
<protein>
    <submittedName>
        <fullName evidence="1">Sarcosine oxidase subunit gamma family protein</fullName>
    </submittedName>
</protein>
<evidence type="ECO:0000313" key="2">
    <source>
        <dbReference type="Proteomes" id="UP000262379"/>
    </source>
</evidence>
<accession>A0A371XFS9</accession>
<dbReference type="Gene3D" id="3.30.70.1520">
    <property type="entry name" value="Heterotetrameric sarcosine oxidase"/>
    <property type="match status" value="1"/>
</dbReference>
<dbReference type="Pfam" id="PF04268">
    <property type="entry name" value="SoxG"/>
    <property type="match status" value="1"/>
</dbReference>